<keyword evidence="1" id="KW-1133">Transmembrane helix</keyword>
<evidence type="ECO:0000313" key="4">
    <source>
        <dbReference type="Proteomes" id="UP000037507"/>
    </source>
</evidence>
<feature type="transmembrane region" description="Helical" evidence="1">
    <location>
        <begin position="155"/>
        <end position="175"/>
    </location>
</feature>
<protein>
    <recommendedName>
        <fullName evidence="2">DUF802 domain-containing protein</fullName>
    </recommendedName>
</protein>
<feature type="transmembrane region" description="Helical" evidence="1">
    <location>
        <begin position="108"/>
        <end position="135"/>
    </location>
</feature>
<dbReference type="AlphaFoldDB" id="A0A2T7UGN7"/>
<proteinExistence type="predicted"/>
<keyword evidence="1" id="KW-0812">Transmembrane</keyword>
<evidence type="ECO:0000256" key="1">
    <source>
        <dbReference type="SAM" id="Phobius"/>
    </source>
</evidence>
<dbReference type="STRING" id="1293045.H663_02535"/>
<sequence length="792" mass="85054">MKRYSFETAFGLGALAVLWVAASVASSHLLVLVMTALIGGVYVFGALELRHYRATTDALRQALAGIPQDLIVLNDWLITLPASLHNAVRQRVEGERVGLPGPALTPYLVGLLVMLGMLGTFLGMVVTLNGAVFALEGSSNLAGIRAAFSEPIKGLGLAFGTSVAGVATSAMLGLMSSLARRERAQAAQSLDTQIATSLRGFSLTHQRQEAFKALQQQTQALPQVVQQLQTLMAQLAQNSEQTQAQLLTQQQSFHQEVHAAYMGLAQSVDQSLRTSLSQSMQVASDGIRPVVQATMTQLAEQAHSMNAQLLQNTQQQLGTLNEKFSATAASMAQTYTSALTQNNAASTGLLEGMGKTLDAFSQTFETRSQDLITTLHHAHAEQQAQHSSAEQVRLDAWTGALDRVATSLGEQWQASGTQTLAQQQTICDTLTQTTQAITQQMQVHASQSLADQTRQQDLQSAADQQRLDAWTTALDSVATSLHNQWQTAGDQTLAQQQAICDTLAHTARQVTEQVQTHTQQTLAEVTRLMAGSEELMQARIASEAQWAAQHSQRAEELSALLRSELSALREAEDARGQAAVARLSELQTAVTMHLSTLGTALEAPITRLIETASEAPKAAAEVIGQLRQEISVSVARDNALLDERTRIMATLSSLLDAINHASTEQRSVIDSLVTASAATLEKANNQFVAHVSSESAKLGDIAAQVTASAVDVASLGETFGFAVRSFNDSNEKLMASLQRIEQAMDKSMTRSDEQLAYYVAQARDIIDLSITSQKDVLDTLHKHAVAATEGAV</sequence>
<accession>A0A2T7UGN7</accession>
<gene>
    <name evidence="3" type="ORF">H663_005205</name>
</gene>
<organism evidence="3 4">
    <name type="scientific">Limnohabitans planktonicus II-D5</name>
    <dbReference type="NCBI Taxonomy" id="1293045"/>
    <lineage>
        <taxon>Bacteria</taxon>
        <taxon>Pseudomonadati</taxon>
        <taxon>Pseudomonadota</taxon>
        <taxon>Betaproteobacteria</taxon>
        <taxon>Burkholderiales</taxon>
        <taxon>Comamonadaceae</taxon>
        <taxon>Limnohabitans</taxon>
    </lineage>
</organism>
<reference evidence="3" key="1">
    <citation type="submission" date="2017-04" db="EMBL/GenBank/DDBJ databases">
        <title>Unexpected and diverse lifestyles within the genus Limnohabitans.</title>
        <authorList>
            <person name="Kasalicky V."/>
            <person name="Mehrshad M."/>
            <person name="Andrei S.-A."/>
            <person name="Salcher M."/>
            <person name="Kratochvilova H."/>
            <person name="Simek K."/>
            <person name="Ghai R."/>
        </authorList>
    </citation>
    <scope>NUCLEOTIDE SEQUENCE [LARGE SCALE GENOMIC DNA]</scope>
    <source>
        <strain evidence="3">II-D5</strain>
    </source>
</reference>
<dbReference type="Proteomes" id="UP000037507">
    <property type="component" value="Unassembled WGS sequence"/>
</dbReference>
<keyword evidence="4" id="KW-1185">Reference proteome</keyword>
<dbReference type="Pfam" id="PF05650">
    <property type="entry name" value="DUF802"/>
    <property type="match status" value="1"/>
</dbReference>
<evidence type="ECO:0000313" key="3">
    <source>
        <dbReference type="EMBL" id="PVE43865.1"/>
    </source>
</evidence>
<keyword evidence="1" id="KW-0472">Membrane</keyword>
<evidence type="ECO:0000259" key="2">
    <source>
        <dbReference type="Pfam" id="PF05650"/>
    </source>
</evidence>
<dbReference type="OrthoDB" id="6053769at2"/>
<dbReference type="RefSeq" id="WP_053171411.1">
    <property type="nucleotide sequence ID" value="NZ_LFYT02000004.1"/>
</dbReference>
<feature type="domain" description="DUF802" evidence="2">
    <location>
        <begin position="320"/>
        <end position="372"/>
    </location>
</feature>
<dbReference type="EMBL" id="LFYT02000004">
    <property type="protein sequence ID" value="PVE43865.1"/>
    <property type="molecule type" value="Genomic_DNA"/>
</dbReference>
<name>A0A2T7UGN7_9BURK</name>
<dbReference type="InterPro" id="IPR008520">
    <property type="entry name" value="DUF802"/>
</dbReference>
<comment type="caution">
    <text evidence="3">The sequence shown here is derived from an EMBL/GenBank/DDBJ whole genome shotgun (WGS) entry which is preliminary data.</text>
</comment>